<name>I0FXA2_ENSAD</name>
<protein>
    <submittedName>
        <fullName evidence="1">Uncharacterized protein</fullName>
    </submittedName>
</protein>
<dbReference type="EMBL" id="AB705625">
    <property type="protein sequence ID" value="BAL73139.1"/>
    <property type="molecule type" value="Genomic_DNA"/>
</dbReference>
<proteinExistence type="predicted"/>
<reference evidence="1" key="1">
    <citation type="journal article" date="2013" name="Microbes Environ.">
        <title>Identification and Phylogenetic Characterization of Cobalamin Biosynthetic Genes of Ensifer adhaerens.</title>
        <authorList>
            <person name="Vu H.T."/>
            <person name="Itoh H."/>
            <person name="Ishii S."/>
            <person name="Senoo K."/>
            <person name="Otsuka S."/>
        </authorList>
    </citation>
    <scope>NUCLEOTIDE SEQUENCE</scope>
    <source>
        <strain evidence="1">CSBa</strain>
    </source>
</reference>
<dbReference type="AlphaFoldDB" id="I0FXA2"/>
<accession>I0FXA2</accession>
<organism evidence="1">
    <name type="scientific">Ensifer adhaerens</name>
    <name type="common">Sinorhizobium morelense</name>
    <dbReference type="NCBI Taxonomy" id="106592"/>
    <lineage>
        <taxon>Bacteria</taxon>
        <taxon>Pseudomonadati</taxon>
        <taxon>Pseudomonadota</taxon>
        <taxon>Alphaproteobacteria</taxon>
        <taxon>Hyphomicrobiales</taxon>
        <taxon>Rhizobiaceae</taxon>
        <taxon>Sinorhizobium/Ensifer group</taxon>
        <taxon>Ensifer</taxon>
    </lineage>
</organism>
<sequence>MPKTSAPSAQKIDAADDVAPLVAAAKLQPATGAAKQLEEIDRLQDHVVELEEAQVLLLLQPRPDTVEGEHAVDGEMFADVPEHVDPGHPVEPVGIVDHDSIGRPVAEGQQPLEHFPDAGDIGRDFRLRQHRPRRRAKTRITDARGAAADQHDRLVAGLLQPPQRHDRHEMADMQTVRRRIEAGINRHDTGREGAVDALKVGHLVDITALDQRPRDRGTRLKGIGGIVGYCHRYSPWHCRQGALNKTKPPDGGLFQGMIETRRSLWGRRIIGASDVRGFDHAGGCSGDGAGRQVLWGDQDSP</sequence>
<evidence type="ECO:0000313" key="1">
    <source>
        <dbReference type="EMBL" id="BAL73139.1"/>
    </source>
</evidence>